<dbReference type="Pfam" id="PF00149">
    <property type="entry name" value="Metallophos"/>
    <property type="match status" value="1"/>
</dbReference>
<dbReference type="Gene3D" id="2.130.10.10">
    <property type="entry name" value="YVTN repeat-like/Quinoprotein amine dehydrogenase"/>
    <property type="match status" value="2"/>
</dbReference>
<dbReference type="GO" id="GO:0016787">
    <property type="term" value="F:hydrolase activity"/>
    <property type="evidence" value="ECO:0007669"/>
    <property type="project" value="InterPro"/>
</dbReference>
<dbReference type="PANTHER" id="PTHR34512">
    <property type="entry name" value="CELL SURFACE PROTEIN"/>
    <property type="match status" value="1"/>
</dbReference>
<dbReference type="EMBL" id="CP036280">
    <property type="protein sequence ID" value="QDU71702.1"/>
    <property type="molecule type" value="Genomic_DNA"/>
</dbReference>
<feature type="chain" id="PRO_5021906133" evidence="1">
    <location>
        <begin position="20"/>
        <end position="721"/>
    </location>
</feature>
<dbReference type="InterPro" id="IPR004843">
    <property type="entry name" value="Calcineurin-like_PHP"/>
</dbReference>
<reference evidence="4 5" key="1">
    <citation type="submission" date="2019-02" db="EMBL/GenBank/DDBJ databases">
        <title>Deep-cultivation of Planctomycetes and their phenomic and genomic characterization uncovers novel biology.</title>
        <authorList>
            <person name="Wiegand S."/>
            <person name="Jogler M."/>
            <person name="Boedeker C."/>
            <person name="Pinto D."/>
            <person name="Vollmers J."/>
            <person name="Rivas-Marin E."/>
            <person name="Kohn T."/>
            <person name="Peeters S.H."/>
            <person name="Heuer A."/>
            <person name="Rast P."/>
            <person name="Oberbeckmann S."/>
            <person name="Bunk B."/>
            <person name="Jeske O."/>
            <person name="Meyerdierks A."/>
            <person name="Storesund J.E."/>
            <person name="Kallscheuer N."/>
            <person name="Luecker S."/>
            <person name="Lage O.M."/>
            <person name="Pohl T."/>
            <person name="Merkel B.J."/>
            <person name="Hornburger P."/>
            <person name="Mueller R.-W."/>
            <person name="Bruemmer F."/>
            <person name="Labrenz M."/>
            <person name="Spormann A.M."/>
            <person name="Op den Camp H."/>
            <person name="Overmann J."/>
            <person name="Amann R."/>
            <person name="Jetten M.S.M."/>
            <person name="Mascher T."/>
            <person name="Medema M.H."/>
            <person name="Devos D.P."/>
            <person name="Kaster A.-K."/>
            <person name="Ovreas L."/>
            <person name="Rohde M."/>
            <person name="Galperin M.Y."/>
            <person name="Jogler C."/>
        </authorList>
    </citation>
    <scope>NUCLEOTIDE SEQUENCE [LARGE SCALE GENOMIC DNA]</scope>
    <source>
        <strain evidence="4 5">Pan265</strain>
    </source>
</reference>
<evidence type="ECO:0000313" key="5">
    <source>
        <dbReference type="Proteomes" id="UP000320386"/>
    </source>
</evidence>
<dbReference type="RefSeq" id="WP_145445892.1">
    <property type="nucleotide sequence ID" value="NZ_CP036280.1"/>
</dbReference>
<name>A0A518BXJ8_9BACT</name>
<keyword evidence="1" id="KW-0732">Signal</keyword>
<dbReference type="AlphaFoldDB" id="A0A518BXJ8"/>
<dbReference type="InterPro" id="IPR029052">
    <property type="entry name" value="Metallo-depent_PP-like"/>
</dbReference>
<evidence type="ECO:0000259" key="3">
    <source>
        <dbReference type="Pfam" id="PF13360"/>
    </source>
</evidence>
<organism evidence="4 5">
    <name type="scientific">Mucisphaera calidilacus</name>
    <dbReference type="NCBI Taxonomy" id="2527982"/>
    <lineage>
        <taxon>Bacteria</taxon>
        <taxon>Pseudomonadati</taxon>
        <taxon>Planctomycetota</taxon>
        <taxon>Phycisphaerae</taxon>
        <taxon>Phycisphaerales</taxon>
        <taxon>Phycisphaeraceae</taxon>
        <taxon>Mucisphaera</taxon>
    </lineage>
</organism>
<dbReference type="InterPro" id="IPR015943">
    <property type="entry name" value="WD40/YVTN_repeat-like_dom_sf"/>
</dbReference>
<feature type="domain" description="Calcineurin-like phosphoesterase" evidence="2">
    <location>
        <begin position="25"/>
        <end position="232"/>
    </location>
</feature>
<dbReference type="Pfam" id="PF13360">
    <property type="entry name" value="PQQ_2"/>
    <property type="match status" value="2"/>
</dbReference>
<feature type="domain" description="Pyrrolo-quinoline quinone repeat" evidence="3">
    <location>
        <begin position="473"/>
        <end position="590"/>
    </location>
</feature>
<dbReference type="KEGG" id="mcad:Pan265_15540"/>
<sequence precursor="true">MRRILVLVVVLACCVAARGEVEDFTFLQVSDMHLNPRPEGAAYEPDGRSVKAMAWVAGESGKEQSLEPYQVTAVAPDLTLFTGDLFEYSVIGDTWGDLERALAGFRTTNYLMPGNHDNTWASITPKLRALYMHREGINASVEGHYAFTHKGVRFIQLNTSGLLEAVPAIPRGMLTWLRGELDGLDPSMPIIVSMHHPLIGSRSYASEYDTLRLHEVLRGRNVVLLLDGHWHSAQVRRWHQYDSVCGGSTFGKNTGYNIISIQDGMLRVAYRYKEDPLGMDGLVEKRIDAEPAYLKSELVIPASTRHGEAVRVSLRVTGGDRVTSARLRVDGDVEGMLALEQEGASWSGVIETSSMVPGRHFLAIEAERADGAVFTRAGEFFVEPDPGVMRVERRQLVSGVKAGMIPLDDGVMLASVDGAIYQLGEDLRVRVVMGQGGQIVHGFAGTEDRLFYGRDSGYMQSSRYPTVKERMGWMKNLNEPLYAPAVVADGVVYVGDASGRVHALDATNGEPIWKTKVAAYGIEAACAVTDELVIVGAWDGFIHALDRETGEQRWSVWNAKGQTDRKSRYYGPADSAPVVMGERLFVTDRGYVLGAYTLEGEFEGVVMEGITAISRSEDGEHFYGRGLSDRVMKFDAEGEVVWEVEVPAGRLPVPATERGGRVAVTSNDGLLSVLDAEDGSLVAQVRVSPGLYVQAPAAIDAAGRVYVADLDGVVTRVTLAE</sequence>
<protein>
    <submittedName>
        <fullName evidence="4">Outer membrane protein assembly factor BamB</fullName>
    </submittedName>
</protein>
<dbReference type="PANTHER" id="PTHR34512:SF30">
    <property type="entry name" value="OUTER MEMBRANE PROTEIN ASSEMBLY FACTOR BAMB"/>
    <property type="match status" value="1"/>
</dbReference>
<dbReference type="SUPFAM" id="SSF56300">
    <property type="entry name" value="Metallo-dependent phosphatases"/>
    <property type="match status" value="1"/>
</dbReference>
<evidence type="ECO:0000259" key="2">
    <source>
        <dbReference type="Pfam" id="PF00149"/>
    </source>
</evidence>
<feature type="signal peptide" evidence="1">
    <location>
        <begin position="1"/>
        <end position="19"/>
    </location>
</feature>
<dbReference type="Proteomes" id="UP000320386">
    <property type="component" value="Chromosome"/>
</dbReference>
<dbReference type="Gene3D" id="3.60.21.10">
    <property type="match status" value="1"/>
</dbReference>
<keyword evidence="5" id="KW-1185">Reference proteome</keyword>
<dbReference type="InterPro" id="IPR011047">
    <property type="entry name" value="Quinoprotein_ADH-like_sf"/>
</dbReference>
<evidence type="ECO:0000313" key="4">
    <source>
        <dbReference type="EMBL" id="QDU71702.1"/>
    </source>
</evidence>
<dbReference type="SUPFAM" id="SSF50998">
    <property type="entry name" value="Quinoprotein alcohol dehydrogenase-like"/>
    <property type="match status" value="1"/>
</dbReference>
<dbReference type="InterPro" id="IPR002372">
    <property type="entry name" value="PQQ_rpt_dom"/>
</dbReference>
<dbReference type="InterPro" id="IPR018391">
    <property type="entry name" value="PQQ_b-propeller_rpt"/>
</dbReference>
<gene>
    <name evidence="4" type="primary">bamB_2</name>
    <name evidence="4" type="ORF">Pan265_15540</name>
</gene>
<proteinExistence type="predicted"/>
<accession>A0A518BXJ8</accession>
<evidence type="ECO:0000256" key="1">
    <source>
        <dbReference type="SAM" id="SignalP"/>
    </source>
</evidence>
<dbReference type="SMART" id="SM00564">
    <property type="entry name" value="PQQ"/>
    <property type="match status" value="4"/>
</dbReference>
<dbReference type="OrthoDB" id="9773856at2"/>
<feature type="domain" description="Pyrrolo-quinoline quinone repeat" evidence="3">
    <location>
        <begin position="630"/>
        <end position="717"/>
    </location>
</feature>